<keyword evidence="2 4" id="KW-0479">Metal-binding</keyword>
<dbReference type="AlphaFoldDB" id="A0A0D6QX89"/>
<dbReference type="FunFam" id="2.60.120.330:FF:000079">
    <property type="entry name" value="Protein SRG1"/>
    <property type="match status" value="1"/>
</dbReference>
<organism evidence="6">
    <name type="scientific">Araucaria cunninghamii</name>
    <name type="common">Hoop pine</name>
    <name type="synonym">Moreton Bay pine</name>
    <dbReference type="NCBI Taxonomy" id="56994"/>
    <lineage>
        <taxon>Eukaryota</taxon>
        <taxon>Viridiplantae</taxon>
        <taxon>Streptophyta</taxon>
        <taxon>Embryophyta</taxon>
        <taxon>Tracheophyta</taxon>
        <taxon>Spermatophyta</taxon>
        <taxon>Pinopsida</taxon>
        <taxon>Pinidae</taxon>
        <taxon>Conifers II</taxon>
        <taxon>Araucariales</taxon>
        <taxon>Araucariaceae</taxon>
        <taxon>Araucaria</taxon>
    </lineage>
</organism>
<evidence type="ECO:0000313" key="6">
    <source>
        <dbReference type="EMBL" id="JAG96197.1"/>
    </source>
</evidence>
<protein>
    <recommendedName>
        <fullName evidence="5">Fe2OG dioxygenase domain-containing protein</fullName>
    </recommendedName>
</protein>
<evidence type="ECO:0000259" key="5">
    <source>
        <dbReference type="PROSITE" id="PS51471"/>
    </source>
</evidence>
<name>A0A0D6QX89_ARACU</name>
<dbReference type="PANTHER" id="PTHR47991">
    <property type="entry name" value="OXOGLUTARATE/IRON-DEPENDENT DIOXYGENASE"/>
    <property type="match status" value="1"/>
</dbReference>
<evidence type="ECO:0000256" key="4">
    <source>
        <dbReference type="RuleBase" id="RU003682"/>
    </source>
</evidence>
<evidence type="ECO:0000256" key="3">
    <source>
        <dbReference type="ARBA" id="ARBA00023004"/>
    </source>
</evidence>
<dbReference type="GO" id="GO:0016491">
    <property type="term" value="F:oxidoreductase activity"/>
    <property type="evidence" value="ECO:0007669"/>
    <property type="project" value="UniProtKB-KW"/>
</dbReference>
<dbReference type="EMBL" id="GCKF01038290">
    <property type="protein sequence ID" value="JAG96197.1"/>
    <property type="molecule type" value="Transcribed_RNA"/>
</dbReference>
<comment type="similarity">
    <text evidence="1 4">Belongs to the iron/ascorbate-dependent oxidoreductase family.</text>
</comment>
<dbReference type="SUPFAM" id="SSF51197">
    <property type="entry name" value="Clavaminate synthase-like"/>
    <property type="match status" value="1"/>
</dbReference>
<dbReference type="InterPro" id="IPR005123">
    <property type="entry name" value="Oxoglu/Fe-dep_dioxygenase_dom"/>
</dbReference>
<dbReference type="Pfam" id="PF03171">
    <property type="entry name" value="2OG-FeII_Oxy"/>
    <property type="match status" value="1"/>
</dbReference>
<dbReference type="GO" id="GO:0046872">
    <property type="term" value="F:metal ion binding"/>
    <property type="evidence" value="ECO:0007669"/>
    <property type="project" value="UniProtKB-KW"/>
</dbReference>
<sequence>MASPQNSEAEALTSLKNLVDTGLTEVPEAYIRAENERPTATPIYTENIPVIDLQGLHGPNRPHTVKAISNACQEWGFFQVINHGVPERVIERMAEAHHRFFELPEEEKAKYRTEDQMKPVIYGTSFTAKNQKVLQWRDFLGIVIVAMDAQTLESWPPIILDAALEYVTEVKKLASRLLSALSESLQIPFNLENLMGCNRLLLNYYPPCPNPDMAFGVSGHCDPGLLTVLLQDDVGGLQVLHKDRWVAVEPISNTFVINVGDSLQVLSNGRIQSVEHRAVPSRNRTRISIPIFCDPAFPTEIGPIIDLISEDNPAKYRSFTYGEFVAYFLNKPLSGKADNLTFARLN</sequence>
<dbReference type="InterPro" id="IPR050295">
    <property type="entry name" value="Plant_2OG-oxidoreductases"/>
</dbReference>
<keyword evidence="4" id="KW-0560">Oxidoreductase</keyword>
<feature type="domain" description="Fe2OG dioxygenase" evidence="5">
    <location>
        <begin position="196"/>
        <end position="295"/>
    </location>
</feature>
<dbReference type="InterPro" id="IPR026992">
    <property type="entry name" value="DIOX_N"/>
</dbReference>
<evidence type="ECO:0000256" key="1">
    <source>
        <dbReference type="ARBA" id="ARBA00008056"/>
    </source>
</evidence>
<dbReference type="Pfam" id="PF14226">
    <property type="entry name" value="DIOX_N"/>
    <property type="match status" value="1"/>
</dbReference>
<dbReference type="Gene3D" id="2.60.120.330">
    <property type="entry name" value="B-lactam Antibiotic, Isopenicillin N Synthase, Chain"/>
    <property type="match status" value="1"/>
</dbReference>
<dbReference type="InterPro" id="IPR044861">
    <property type="entry name" value="IPNS-like_FE2OG_OXY"/>
</dbReference>
<reference evidence="6" key="1">
    <citation type="submission" date="2015-03" db="EMBL/GenBank/DDBJ databases">
        <title>A transcriptome of Araucaria cunninghamii, an australian fine timber species.</title>
        <authorList>
            <person name="Jing Yi C.J.Y."/>
            <person name="Yin San L.Y.S."/>
            <person name="Abdul Karim S.S."/>
            <person name="Wan Azmi N.N."/>
            <person name="Hercus R.R."/>
            <person name="Croft L.L."/>
        </authorList>
    </citation>
    <scope>NUCLEOTIDE SEQUENCE</scope>
    <source>
        <strain evidence="6">MI0301</strain>
        <tissue evidence="6">Leaf</tissue>
    </source>
</reference>
<dbReference type="PROSITE" id="PS51471">
    <property type="entry name" value="FE2OG_OXY"/>
    <property type="match status" value="1"/>
</dbReference>
<proteinExistence type="inferred from homology"/>
<dbReference type="InterPro" id="IPR027443">
    <property type="entry name" value="IPNS-like_sf"/>
</dbReference>
<accession>A0A0D6QX89</accession>
<keyword evidence="3 4" id="KW-0408">Iron</keyword>
<evidence type="ECO:0000256" key="2">
    <source>
        <dbReference type="ARBA" id="ARBA00022723"/>
    </source>
</evidence>